<dbReference type="GO" id="GO:0005886">
    <property type="term" value="C:plasma membrane"/>
    <property type="evidence" value="ECO:0007669"/>
    <property type="project" value="UniProtKB-SubCell"/>
</dbReference>
<dbReference type="PANTHER" id="PTHR30474">
    <property type="entry name" value="CELL CYCLE PROTEIN"/>
    <property type="match status" value="1"/>
</dbReference>
<dbReference type="EC" id="2.4.99.28" evidence="19"/>
<keyword evidence="12" id="KW-0131">Cell cycle</keyword>
<keyword evidence="8" id="KW-0133">Cell shape</keyword>
<comment type="catalytic activity">
    <reaction evidence="20">
        <text>[GlcNAc-(1-&gt;4)-Mur2Ac(oyl-L-Ala-gamma-D-Glu-L-Lys-D-Ala-D-Ala)](n)-di-trans,octa-cis-undecaprenyl diphosphate + beta-D-GlcNAc-(1-&gt;4)-Mur2Ac(oyl-L-Ala-gamma-D-Glu-L-Lys-D-Ala-D-Ala)-di-trans,octa-cis-undecaprenyl diphosphate = [GlcNAc-(1-&gt;4)-Mur2Ac(oyl-L-Ala-gamma-D-Glu-L-Lys-D-Ala-D-Ala)](n+1)-di-trans,octa-cis-undecaprenyl diphosphate + di-trans,octa-cis-undecaprenyl diphosphate + H(+)</text>
        <dbReference type="Rhea" id="RHEA:23708"/>
        <dbReference type="Rhea" id="RHEA-COMP:9602"/>
        <dbReference type="Rhea" id="RHEA-COMP:9603"/>
        <dbReference type="ChEBI" id="CHEBI:15378"/>
        <dbReference type="ChEBI" id="CHEBI:58405"/>
        <dbReference type="ChEBI" id="CHEBI:60033"/>
        <dbReference type="ChEBI" id="CHEBI:78435"/>
        <dbReference type="EC" id="2.4.99.28"/>
    </reaction>
</comment>
<evidence type="ECO:0000256" key="3">
    <source>
        <dbReference type="ARBA" id="ARBA00022475"/>
    </source>
</evidence>
<comment type="similarity">
    <text evidence="16">Belongs to the SEDS family. FtsW subfamily.</text>
</comment>
<dbReference type="GO" id="GO:0009252">
    <property type="term" value="P:peptidoglycan biosynthetic process"/>
    <property type="evidence" value="ECO:0007669"/>
    <property type="project" value="UniProtKB-KW"/>
</dbReference>
<sequence>MYDKKLLLISLLLTCVGLIVLADASAPLAERSFADKFFFVKQQIVWAFAGIILLFVVSKIRYTFWEKIATPLFFITLVGLLAVFLPGLGAKFLGAHRWIIIGSISFQPSEFVKLSLALYIAKVASSKKKAAAFFVPLILTSFLIMLQPDLGTTIVLVAMAMVQIFVSGINMFYISISAFLGIMVAFILTVTSPYRRERLLTFFEQTRDPLGQSYHIRQILLALGSGGLFGVGLGQSRQKYLFLPETATDSIFAVVAEEVGFLGASLLIAIYVILILRGLAIARKAPDTFSRVLSSGIIAWIGGQAFLNIASMLAIVPLTGIPLPFLSYGGSSLTTILIAVGILLNISKYAKEK</sequence>
<dbReference type="GO" id="GO:0051301">
    <property type="term" value="P:cell division"/>
    <property type="evidence" value="ECO:0007669"/>
    <property type="project" value="UniProtKB-KW"/>
</dbReference>
<evidence type="ECO:0000256" key="16">
    <source>
        <dbReference type="ARBA" id="ARBA00038053"/>
    </source>
</evidence>
<keyword evidence="3" id="KW-1003">Cell membrane</keyword>
<evidence type="ECO:0000256" key="6">
    <source>
        <dbReference type="ARBA" id="ARBA00022679"/>
    </source>
</evidence>
<keyword evidence="5" id="KW-0328">Glycosyltransferase</keyword>
<feature type="transmembrane region" description="Helical" evidence="21">
    <location>
        <begin position="133"/>
        <end position="166"/>
    </location>
</feature>
<accession>A0A1F7Y1V3</accession>
<keyword evidence="4 22" id="KW-0132">Cell division</keyword>
<organism evidence="22 23">
    <name type="scientific">Candidatus Woesebacteria bacterium RIFCSPHIGHO2_01_FULL_38_9</name>
    <dbReference type="NCBI Taxonomy" id="1802492"/>
    <lineage>
        <taxon>Bacteria</taxon>
        <taxon>Candidatus Woeseibacteriota</taxon>
    </lineage>
</organism>
<evidence type="ECO:0000256" key="17">
    <source>
        <dbReference type="ARBA" id="ARBA00041185"/>
    </source>
</evidence>
<comment type="pathway">
    <text evidence="2">Cell wall biogenesis; peptidoglycan biosynthesis.</text>
</comment>
<keyword evidence="7 21" id="KW-0812">Transmembrane</keyword>
<evidence type="ECO:0000313" key="23">
    <source>
        <dbReference type="Proteomes" id="UP000178419"/>
    </source>
</evidence>
<keyword evidence="10 21" id="KW-1133">Transmembrane helix</keyword>
<keyword evidence="11 21" id="KW-0472">Membrane</keyword>
<evidence type="ECO:0000256" key="1">
    <source>
        <dbReference type="ARBA" id="ARBA00004651"/>
    </source>
</evidence>
<dbReference type="GO" id="GO:0032153">
    <property type="term" value="C:cell division site"/>
    <property type="evidence" value="ECO:0007669"/>
    <property type="project" value="TreeGrafter"/>
</dbReference>
<feature type="transmembrane region" description="Helical" evidence="21">
    <location>
        <begin position="297"/>
        <end position="319"/>
    </location>
</feature>
<evidence type="ECO:0000256" key="13">
    <source>
        <dbReference type="ARBA" id="ARBA00023316"/>
    </source>
</evidence>
<evidence type="ECO:0000256" key="14">
    <source>
        <dbReference type="ARBA" id="ARBA00032370"/>
    </source>
</evidence>
<feature type="transmembrane region" description="Helical" evidence="21">
    <location>
        <begin position="68"/>
        <end position="86"/>
    </location>
</feature>
<evidence type="ECO:0000256" key="8">
    <source>
        <dbReference type="ARBA" id="ARBA00022960"/>
    </source>
</evidence>
<evidence type="ECO:0000256" key="5">
    <source>
        <dbReference type="ARBA" id="ARBA00022676"/>
    </source>
</evidence>
<evidence type="ECO:0000256" key="9">
    <source>
        <dbReference type="ARBA" id="ARBA00022984"/>
    </source>
</evidence>
<keyword evidence="13" id="KW-0961">Cell wall biogenesis/degradation</keyword>
<dbReference type="Pfam" id="PF01098">
    <property type="entry name" value="FTSW_RODA_SPOVE"/>
    <property type="match status" value="1"/>
</dbReference>
<dbReference type="GO" id="GO:0071555">
    <property type="term" value="P:cell wall organization"/>
    <property type="evidence" value="ECO:0007669"/>
    <property type="project" value="UniProtKB-KW"/>
</dbReference>
<evidence type="ECO:0000256" key="20">
    <source>
        <dbReference type="ARBA" id="ARBA00049902"/>
    </source>
</evidence>
<dbReference type="PANTHER" id="PTHR30474:SF2">
    <property type="entry name" value="PEPTIDOGLYCAN GLYCOSYLTRANSFERASE FTSW-RELATED"/>
    <property type="match status" value="1"/>
</dbReference>
<dbReference type="GO" id="GO:0008955">
    <property type="term" value="F:peptidoglycan glycosyltransferase activity"/>
    <property type="evidence" value="ECO:0007669"/>
    <property type="project" value="UniProtKB-EC"/>
</dbReference>
<comment type="subcellular location">
    <subcellularLocation>
        <location evidence="1">Cell membrane</location>
        <topology evidence="1">Multi-pass membrane protein</topology>
    </subcellularLocation>
</comment>
<dbReference type="GO" id="GO:0008360">
    <property type="term" value="P:regulation of cell shape"/>
    <property type="evidence" value="ECO:0007669"/>
    <property type="project" value="UniProtKB-KW"/>
</dbReference>
<evidence type="ECO:0000256" key="12">
    <source>
        <dbReference type="ARBA" id="ARBA00023306"/>
    </source>
</evidence>
<dbReference type="EMBL" id="MGGE01000032">
    <property type="protein sequence ID" value="OGM20899.1"/>
    <property type="molecule type" value="Genomic_DNA"/>
</dbReference>
<dbReference type="NCBIfam" id="TIGR02614">
    <property type="entry name" value="ftsW"/>
    <property type="match status" value="1"/>
</dbReference>
<name>A0A1F7Y1V3_9BACT</name>
<protein>
    <recommendedName>
        <fullName evidence="17">Probable peptidoglycan glycosyltransferase FtsW</fullName>
        <ecNumber evidence="19">2.4.99.28</ecNumber>
    </recommendedName>
    <alternativeName>
        <fullName evidence="18">Cell division protein FtsW</fullName>
    </alternativeName>
    <alternativeName>
        <fullName evidence="15">Cell wall polymerase</fullName>
    </alternativeName>
    <alternativeName>
        <fullName evidence="14">Peptidoglycan polymerase</fullName>
    </alternativeName>
</protein>
<feature type="transmembrane region" description="Helical" evidence="21">
    <location>
        <begin position="251"/>
        <end position="276"/>
    </location>
</feature>
<evidence type="ECO:0000256" key="21">
    <source>
        <dbReference type="SAM" id="Phobius"/>
    </source>
</evidence>
<keyword evidence="9" id="KW-0573">Peptidoglycan synthesis</keyword>
<proteinExistence type="inferred from homology"/>
<dbReference type="InterPro" id="IPR013437">
    <property type="entry name" value="FtsW"/>
</dbReference>
<comment type="caution">
    <text evidence="22">The sequence shown here is derived from an EMBL/GenBank/DDBJ whole genome shotgun (WGS) entry which is preliminary data.</text>
</comment>
<dbReference type="AlphaFoldDB" id="A0A1F7Y1V3"/>
<evidence type="ECO:0000256" key="2">
    <source>
        <dbReference type="ARBA" id="ARBA00004752"/>
    </source>
</evidence>
<feature type="transmembrane region" description="Helical" evidence="21">
    <location>
        <begin position="38"/>
        <end position="56"/>
    </location>
</feature>
<feature type="transmembrane region" description="Helical" evidence="21">
    <location>
        <begin position="98"/>
        <end position="121"/>
    </location>
</feature>
<evidence type="ECO:0000256" key="18">
    <source>
        <dbReference type="ARBA" id="ARBA00041418"/>
    </source>
</evidence>
<evidence type="ECO:0000256" key="10">
    <source>
        <dbReference type="ARBA" id="ARBA00022989"/>
    </source>
</evidence>
<dbReference type="InterPro" id="IPR001182">
    <property type="entry name" value="FtsW/RodA"/>
</dbReference>
<gene>
    <name evidence="22" type="ORF">A2714_00500</name>
</gene>
<dbReference type="Proteomes" id="UP000178419">
    <property type="component" value="Unassembled WGS sequence"/>
</dbReference>
<evidence type="ECO:0000256" key="7">
    <source>
        <dbReference type="ARBA" id="ARBA00022692"/>
    </source>
</evidence>
<evidence type="ECO:0000256" key="15">
    <source>
        <dbReference type="ARBA" id="ARBA00033270"/>
    </source>
</evidence>
<evidence type="ECO:0000256" key="19">
    <source>
        <dbReference type="ARBA" id="ARBA00044770"/>
    </source>
</evidence>
<evidence type="ECO:0000256" key="4">
    <source>
        <dbReference type="ARBA" id="ARBA00022618"/>
    </source>
</evidence>
<dbReference type="GO" id="GO:0015648">
    <property type="term" value="F:lipid-linked peptidoglycan transporter activity"/>
    <property type="evidence" value="ECO:0007669"/>
    <property type="project" value="TreeGrafter"/>
</dbReference>
<evidence type="ECO:0000256" key="11">
    <source>
        <dbReference type="ARBA" id="ARBA00023136"/>
    </source>
</evidence>
<evidence type="ECO:0000313" key="22">
    <source>
        <dbReference type="EMBL" id="OGM20899.1"/>
    </source>
</evidence>
<feature type="transmembrane region" description="Helical" evidence="21">
    <location>
        <begin position="172"/>
        <end position="194"/>
    </location>
</feature>
<reference evidence="22 23" key="1">
    <citation type="journal article" date="2016" name="Nat. Commun.">
        <title>Thousands of microbial genomes shed light on interconnected biogeochemical processes in an aquifer system.</title>
        <authorList>
            <person name="Anantharaman K."/>
            <person name="Brown C.T."/>
            <person name="Hug L.A."/>
            <person name="Sharon I."/>
            <person name="Castelle C.J."/>
            <person name="Probst A.J."/>
            <person name="Thomas B.C."/>
            <person name="Singh A."/>
            <person name="Wilkins M.J."/>
            <person name="Karaoz U."/>
            <person name="Brodie E.L."/>
            <person name="Williams K.H."/>
            <person name="Hubbard S.S."/>
            <person name="Banfield J.F."/>
        </authorList>
    </citation>
    <scope>NUCLEOTIDE SEQUENCE [LARGE SCALE GENOMIC DNA]</scope>
</reference>
<feature type="transmembrane region" description="Helical" evidence="21">
    <location>
        <begin position="325"/>
        <end position="346"/>
    </location>
</feature>
<keyword evidence="6" id="KW-0808">Transferase</keyword>
<feature type="transmembrane region" description="Helical" evidence="21">
    <location>
        <begin position="214"/>
        <end position="231"/>
    </location>
</feature>